<feature type="region of interest" description="Disordered" evidence="1">
    <location>
        <begin position="161"/>
        <end position="185"/>
    </location>
</feature>
<reference evidence="2 3" key="1">
    <citation type="submission" date="2024-02" db="EMBL/GenBank/DDBJ databases">
        <title>De novo assembly and annotation of 12 fungi associated with fruit tree decline syndrome in Ontario, Canada.</title>
        <authorList>
            <person name="Sulman M."/>
            <person name="Ellouze W."/>
            <person name="Ilyukhin E."/>
        </authorList>
    </citation>
    <scope>NUCLEOTIDE SEQUENCE [LARGE SCALE GENOMIC DNA]</scope>
    <source>
        <strain evidence="2 3">M1-105</strain>
    </source>
</reference>
<evidence type="ECO:0000256" key="1">
    <source>
        <dbReference type="SAM" id="MobiDB-lite"/>
    </source>
</evidence>
<protein>
    <submittedName>
        <fullName evidence="2">Uncharacterized protein</fullName>
    </submittedName>
</protein>
<evidence type="ECO:0000313" key="2">
    <source>
        <dbReference type="EMBL" id="KAL1630946.1"/>
    </source>
</evidence>
<name>A0ABR3SVJ4_9PEZI</name>
<gene>
    <name evidence="2" type="ORF">SLS56_004762</name>
</gene>
<dbReference type="Proteomes" id="UP001521116">
    <property type="component" value="Unassembled WGS sequence"/>
</dbReference>
<sequence length="234" mass="25244">MPKIISNNDQSTKQVDGVFETYYRAARWVSTNVEVKTSLYVYFVDFFAYFVLQTVRSLNHTVLGGLATEFLWQVQNTVTAALQRLVPDGPPPLLPHNPAATTPTIITIDDSPTDVAGDDAPAVSTPALPQLPATAVSARPKAELVQTILVGSATLRMLSKSAQQMQEKAAEKKGKGKQKGNGGGSSSVFGIDNLCKYHIHTRHTKAAECAEAFVRRTGGKGVWVCGLVMRDVGE</sequence>
<accession>A0ABR3SVJ4</accession>
<keyword evidence="3" id="KW-1185">Reference proteome</keyword>
<dbReference type="EMBL" id="JAJVDC020000044">
    <property type="protein sequence ID" value="KAL1630946.1"/>
    <property type="molecule type" value="Genomic_DNA"/>
</dbReference>
<organism evidence="2 3">
    <name type="scientific">Neofusicoccum ribis</name>
    <dbReference type="NCBI Taxonomy" id="45134"/>
    <lineage>
        <taxon>Eukaryota</taxon>
        <taxon>Fungi</taxon>
        <taxon>Dikarya</taxon>
        <taxon>Ascomycota</taxon>
        <taxon>Pezizomycotina</taxon>
        <taxon>Dothideomycetes</taxon>
        <taxon>Dothideomycetes incertae sedis</taxon>
        <taxon>Botryosphaeriales</taxon>
        <taxon>Botryosphaeriaceae</taxon>
        <taxon>Neofusicoccum</taxon>
    </lineage>
</organism>
<comment type="caution">
    <text evidence="2">The sequence shown here is derived from an EMBL/GenBank/DDBJ whole genome shotgun (WGS) entry which is preliminary data.</text>
</comment>
<evidence type="ECO:0000313" key="3">
    <source>
        <dbReference type="Proteomes" id="UP001521116"/>
    </source>
</evidence>
<proteinExistence type="predicted"/>